<feature type="domain" description="Gfo/Idh/MocA-like oxidoreductase N-terminal" evidence="1">
    <location>
        <begin position="11"/>
        <end position="164"/>
    </location>
</feature>
<evidence type="ECO:0000313" key="4">
    <source>
        <dbReference type="Proteomes" id="UP000054266"/>
    </source>
</evidence>
<gene>
    <name evidence="3" type="ORF">PV04_08850</name>
</gene>
<dbReference type="EMBL" id="KN846961">
    <property type="protein sequence ID" value="KIW63880.1"/>
    <property type="molecule type" value="Genomic_DNA"/>
</dbReference>
<dbReference type="InterPro" id="IPR036291">
    <property type="entry name" value="NAD(P)-bd_dom_sf"/>
</dbReference>
<dbReference type="InterPro" id="IPR000683">
    <property type="entry name" value="Gfo/Idh/MocA-like_OxRdtase_N"/>
</dbReference>
<dbReference type="GO" id="GO:0000166">
    <property type="term" value="F:nucleotide binding"/>
    <property type="evidence" value="ECO:0007669"/>
    <property type="project" value="InterPro"/>
</dbReference>
<dbReference type="Pfam" id="PF01408">
    <property type="entry name" value="GFO_IDH_MocA"/>
    <property type="match status" value="1"/>
</dbReference>
<dbReference type="SUPFAM" id="SSF55347">
    <property type="entry name" value="Glyceraldehyde-3-phosphate dehydrogenase-like, C-terminal domain"/>
    <property type="match status" value="1"/>
</dbReference>
<dbReference type="HOGENOM" id="CLU_039338_0_0_1"/>
<evidence type="ECO:0008006" key="5">
    <source>
        <dbReference type="Google" id="ProtNLM"/>
    </source>
</evidence>
<dbReference type="AlphaFoldDB" id="A0A0D2FAC5"/>
<feature type="domain" description="Oxidoreductase putative C-terminal" evidence="2">
    <location>
        <begin position="167"/>
        <end position="307"/>
    </location>
</feature>
<dbReference type="SUPFAM" id="SSF51735">
    <property type="entry name" value="NAD(P)-binding Rossmann-fold domains"/>
    <property type="match status" value="1"/>
</dbReference>
<evidence type="ECO:0000259" key="1">
    <source>
        <dbReference type="Pfam" id="PF01408"/>
    </source>
</evidence>
<protein>
    <recommendedName>
        <fullName evidence="5">Gfo/Idh/MocA-like oxidoreductase N-terminal domain-containing protein</fullName>
    </recommendedName>
</protein>
<dbReference type="InterPro" id="IPR052515">
    <property type="entry name" value="Gfo/Idh/MocA_Oxidoreductase"/>
</dbReference>
<dbReference type="PANTHER" id="PTHR43249">
    <property type="entry name" value="UDP-N-ACETYL-2-AMINO-2-DEOXY-D-GLUCURONATE OXIDASE"/>
    <property type="match status" value="1"/>
</dbReference>
<dbReference type="Pfam" id="PF08635">
    <property type="entry name" value="ox_reductase_C"/>
    <property type="match status" value="1"/>
</dbReference>
<name>A0A0D2FAC5_9EURO</name>
<dbReference type="Gene3D" id="3.30.360.10">
    <property type="entry name" value="Dihydrodipicolinate Reductase, domain 2"/>
    <property type="match status" value="1"/>
</dbReference>
<dbReference type="Proteomes" id="UP000054266">
    <property type="component" value="Unassembled WGS sequence"/>
</dbReference>
<dbReference type="Gene3D" id="3.40.50.720">
    <property type="entry name" value="NAD(P)-binding Rossmann-like Domain"/>
    <property type="match status" value="1"/>
</dbReference>
<sequence length="404" mass="44601">MSPTSPPQPPVRVLFVGAGNITFGNDNVLWNHSLRIEKCLGARLEVIGVVDPSVERVNQVLLQKRASAAAPCYSTTKHMLTVQEAKVQSDRNMLDSPDLIVLATPPHYRGTMQPGRDLEAQIIATFGSAPRLFCEKPLSTARPIEVWPVATFLRDAGGVVSVGYMLRYLRVVQHAKSILRDNNVTVMAVTARYSMAYSKVRKLDWWNKAKQCGPIVEQATHFCDLCRYLGGEVDLASVRACALEHYEPAGILSSMAVEESQIDAQDRIPRATTAFWKYQTGALGSLVHTVTLHGIKYSNEIVVGGDGVQLRLVDLYSSAPTLYVRTPASEHEESFTYPDDDPFYSEFAALLGSRGVSAPRRNASGSEDTASCPPPEILSSYEDACKTYEFTWRIRDESEKSTAH</sequence>
<dbReference type="InterPro" id="IPR013944">
    <property type="entry name" value="OxRdtase_put_C"/>
</dbReference>
<reference evidence="3 4" key="1">
    <citation type="submission" date="2015-01" db="EMBL/GenBank/DDBJ databases">
        <title>The Genome Sequence of Capronia semiimmersa CBS27337.</title>
        <authorList>
            <consortium name="The Broad Institute Genomics Platform"/>
            <person name="Cuomo C."/>
            <person name="de Hoog S."/>
            <person name="Gorbushina A."/>
            <person name="Stielow B."/>
            <person name="Teixiera M."/>
            <person name="Abouelleil A."/>
            <person name="Chapman S.B."/>
            <person name="Priest M."/>
            <person name="Young S.K."/>
            <person name="Wortman J."/>
            <person name="Nusbaum C."/>
            <person name="Birren B."/>
        </authorList>
    </citation>
    <scope>NUCLEOTIDE SEQUENCE [LARGE SCALE GENOMIC DNA]</scope>
    <source>
        <strain evidence="3 4">CBS 27337</strain>
    </source>
</reference>
<keyword evidence="4" id="KW-1185">Reference proteome</keyword>
<organism evidence="3 4">
    <name type="scientific">Phialophora macrospora</name>
    <dbReference type="NCBI Taxonomy" id="1851006"/>
    <lineage>
        <taxon>Eukaryota</taxon>
        <taxon>Fungi</taxon>
        <taxon>Dikarya</taxon>
        <taxon>Ascomycota</taxon>
        <taxon>Pezizomycotina</taxon>
        <taxon>Eurotiomycetes</taxon>
        <taxon>Chaetothyriomycetidae</taxon>
        <taxon>Chaetothyriales</taxon>
        <taxon>Herpotrichiellaceae</taxon>
        <taxon>Phialophora</taxon>
    </lineage>
</organism>
<evidence type="ECO:0000259" key="2">
    <source>
        <dbReference type="Pfam" id="PF08635"/>
    </source>
</evidence>
<evidence type="ECO:0000313" key="3">
    <source>
        <dbReference type="EMBL" id="KIW63880.1"/>
    </source>
</evidence>
<dbReference type="STRING" id="5601.A0A0D2FAC5"/>
<proteinExistence type="predicted"/>
<accession>A0A0D2FAC5</accession>
<dbReference type="PANTHER" id="PTHR43249:SF1">
    <property type="entry name" value="D-GLUCOSIDE 3-DEHYDROGENASE"/>
    <property type="match status" value="1"/>
</dbReference>